<dbReference type="EMBL" id="CP092488">
    <property type="protein sequence ID" value="UMB70419.1"/>
    <property type="molecule type" value="Genomic_DNA"/>
</dbReference>
<proteinExistence type="inferred from homology"/>
<evidence type="ECO:0000313" key="4">
    <source>
        <dbReference type="EMBL" id="UMB70419.1"/>
    </source>
</evidence>
<dbReference type="PRINTS" id="PR00081">
    <property type="entry name" value="GDHRDH"/>
</dbReference>
<feature type="domain" description="Ketoreductase" evidence="3">
    <location>
        <begin position="14"/>
        <end position="202"/>
    </location>
</feature>
<protein>
    <submittedName>
        <fullName evidence="4">SDR family oxidoreductase</fullName>
    </submittedName>
</protein>
<dbReference type="PANTHER" id="PTHR42760:SF133">
    <property type="entry name" value="3-OXOACYL-[ACYL-CARRIER-PROTEIN] REDUCTASE"/>
    <property type="match status" value="1"/>
</dbReference>
<name>A0ABY3VSD9_9MYCO</name>
<gene>
    <name evidence="4" type="ORF">MKK62_03565</name>
</gene>
<dbReference type="PANTHER" id="PTHR42760">
    <property type="entry name" value="SHORT-CHAIN DEHYDROGENASES/REDUCTASES FAMILY MEMBER"/>
    <property type="match status" value="1"/>
</dbReference>
<dbReference type="CDD" id="cd05233">
    <property type="entry name" value="SDR_c"/>
    <property type="match status" value="1"/>
</dbReference>
<dbReference type="RefSeq" id="WP_240262135.1">
    <property type="nucleotide sequence ID" value="NZ_CP092488.2"/>
</dbReference>
<dbReference type="Proteomes" id="UP001055336">
    <property type="component" value="Chromosome"/>
</dbReference>
<sequence>MMRAGTLTFDFTDAAVLITGGGTGIGLAIARAFTDAGATVLITGRRREVLDEAVAGLPEGRAFAVTTDMSDPEQVRGLVDTAVAQFGRLDVVVSNAAGYTMGQIDELPDEDWVAMRATNIDGFFYLAKHALPVLSRTNGAFVAISSISGLGGDWDQSAYNATKGAVSNFVRALALDWGERGVRINAVAPGLTATAPTALLTEDPTLNALFSGRTALGRLGRPEDIAPAVLFLASDAAAYITGQIVAVDGGVTASSGQARLPKAAAPS</sequence>
<dbReference type="InterPro" id="IPR036291">
    <property type="entry name" value="NAD(P)-bd_dom_sf"/>
</dbReference>
<comment type="similarity">
    <text evidence="1">Belongs to the short-chain dehydrogenases/reductases (SDR) family.</text>
</comment>
<accession>A0ABY3VSD9</accession>
<dbReference type="InterPro" id="IPR020904">
    <property type="entry name" value="Sc_DH/Rdtase_CS"/>
</dbReference>
<evidence type="ECO:0000259" key="3">
    <source>
        <dbReference type="SMART" id="SM00822"/>
    </source>
</evidence>
<dbReference type="InterPro" id="IPR057326">
    <property type="entry name" value="KR_dom"/>
</dbReference>
<organism evidence="4 5">
    <name type="scientific">Mycobacterium paraterrae</name>
    <dbReference type="NCBI Taxonomy" id="577492"/>
    <lineage>
        <taxon>Bacteria</taxon>
        <taxon>Bacillati</taxon>
        <taxon>Actinomycetota</taxon>
        <taxon>Actinomycetes</taxon>
        <taxon>Mycobacteriales</taxon>
        <taxon>Mycobacteriaceae</taxon>
        <taxon>Mycobacterium</taxon>
    </lineage>
</organism>
<dbReference type="InterPro" id="IPR002347">
    <property type="entry name" value="SDR_fam"/>
</dbReference>
<dbReference type="Pfam" id="PF13561">
    <property type="entry name" value="adh_short_C2"/>
    <property type="match status" value="1"/>
</dbReference>
<evidence type="ECO:0000313" key="5">
    <source>
        <dbReference type="Proteomes" id="UP001055336"/>
    </source>
</evidence>
<evidence type="ECO:0000256" key="2">
    <source>
        <dbReference type="ARBA" id="ARBA00023002"/>
    </source>
</evidence>
<dbReference type="SMART" id="SM00822">
    <property type="entry name" value="PKS_KR"/>
    <property type="match status" value="1"/>
</dbReference>
<evidence type="ECO:0000256" key="1">
    <source>
        <dbReference type="ARBA" id="ARBA00006484"/>
    </source>
</evidence>
<keyword evidence="5" id="KW-1185">Reference proteome</keyword>
<dbReference type="SUPFAM" id="SSF51735">
    <property type="entry name" value="NAD(P)-binding Rossmann-fold domains"/>
    <property type="match status" value="1"/>
</dbReference>
<reference evidence="4" key="1">
    <citation type="submission" date="2022-08" db="EMBL/GenBank/DDBJ databases">
        <title>Whole genome sequencing of non-tuberculosis mycobacteria type-strains.</title>
        <authorList>
            <person name="Igarashi Y."/>
            <person name="Osugi A."/>
            <person name="Mitarai S."/>
        </authorList>
    </citation>
    <scope>NUCLEOTIDE SEQUENCE</scope>
    <source>
        <strain evidence="4">DSM 45127</strain>
    </source>
</reference>
<dbReference type="PROSITE" id="PS00061">
    <property type="entry name" value="ADH_SHORT"/>
    <property type="match status" value="1"/>
</dbReference>
<dbReference type="PRINTS" id="PR00080">
    <property type="entry name" value="SDRFAMILY"/>
</dbReference>
<dbReference type="Gene3D" id="3.40.50.720">
    <property type="entry name" value="NAD(P)-binding Rossmann-like Domain"/>
    <property type="match status" value="1"/>
</dbReference>
<keyword evidence="2" id="KW-0560">Oxidoreductase</keyword>